<evidence type="ECO:0000313" key="2">
    <source>
        <dbReference type="WBParaSite" id="Hba_17979"/>
    </source>
</evidence>
<dbReference type="AlphaFoldDB" id="A0A1I7XKE3"/>
<organism evidence="1 2">
    <name type="scientific">Heterorhabditis bacteriophora</name>
    <name type="common">Entomopathogenic nematode worm</name>
    <dbReference type="NCBI Taxonomy" id="37862"/>
    <lineage>
        <taxon>Eukaryota</taxon>
        <taxon>Metazoa</taxon>
        <taxon>Ecdysozoa</taxon>
        <taxon>Nematoda</taxon>
        <taxon>Chromadorea</taxon>
        <taxon>Rhabditida</taxon>
        <taxon>Rhabditina</taxon>
        <taxon>Rhabditomorpha</taxon>
        <taxon>Strongyloidea</taxon>
        <taxon>Heterorhabditidae</taxon>
        <taxon>Heterorhabditis</taxon>
    </lineage>
</organism>
<protein>
    <submittedName>
        <fullName evidence="2">Transposase</fullName>
    </submittedName>
</protein>
<keyword evidence="1" id="KW-1185">Reference proteome</keyword>
<sequence length="98" mass="11586">MLPFSKRPYKSSIIVYWCYQPFIADYKTNMTPGLKFFSAPHYTPTISRHQAVQFVRTTRLMTPIAIVLPDPKKKTYRYGMEWKEKYTNAEIVLENETA</sequence>
<dbReference type="Proteomes" id="UP000095283">
    <property type="component" value="Unplaced"/>
</dbReference>
<proteinExistence type="predicted"/>
<accession>A0A1I7XKE3</accession>
<name>A0A1I7XKE3_HETBA</name>
<dbReference type="WBParaSite" id="Hba_17979">
    <property type="protein sequence ID" value="Hba_17979"/>
    <property type="gene ID" value="Hba_17979"/>
</dbReference>
<evidence type="ECO:0000313" key="1">
    <source>
        <dbReference type="Proteomes" id="UP000095283"/>
    </source>
</evidence>
<reference evidence="2" key="1">
    <citation type="submission" date="2016-11" db="UniProtKB">
        <authorList>
            <consortium name="WormBaseParasite"/>
        </authorList>
    </citation>
    <scope>IDENTIFICATION</scope>
</reference>